<dbReference type="PANTHER" id="PTHR30478">
    <property type="entry name" value="DNA POLYMERASE III SUBUNIT BETA"/>
    <property type="match status" value="1"/>
</dbReference>
<dbReference type="AlphaFoldDB" id="A0A2D2C215"/>
<dbReference type="GO" id="GO:0009360">
    <property type="term" value="C:DNA polymerase III complex"/>
    <property type="evidence" value="ECO:0007669"/>
    <property type="project" value="InterPro"/>
</dbReference>
<feature type="region of interest" description="Disordered" evidence="12">
    <location>
        <begin position="1"/>
        <end position="33"/>
    </location>
</feature>
<keyword evidence="7" id="KW-0235">DNA replication</keyword>
<evidence type="ECO:0000313" key="14">
    <source>
        <dbReference type="EMBL" id="ATQ56544.1"/>
    </source>
</evidence>
<dbReference type="Pfam" id="PF00712">
    <property type="entry name" value="DNA_pol3_beta"/>
    <property type="match status" value="1"/>
</dbReference>
<dbReference type="GO" id="GO:0005737">
    <property type="term" value="C:cytoplasm"/>
    <property type="evidence" value="ECO:0007669"/>
    <property type="project" value="UniProtKB-SubCell"/>
</dbReference>
<evidence type="ECO:0000256" key="9">
    <source>
        <dbReference type="ARBA" id="ARBA00023125"/>
    </source>
</evidence>
<dbReference type="GO" id="GO:0006271">
    <property type="term" value="P:DNA strand elongation involved in DNA replication"/>
    <property type="evidence" value="ECO:0007669"/>
    <property type="project" value="TreeGrafter"/>
</dbReference>
<protein>
    <recommendedName>
        <fullName evidence="3">Beta sliding clamp</fullName>
    </recommendedName>
    <alternativeName>
        <fullName evidence="11">Beta-clamp processivity factor</fullName>
    </alternativeName>
    <alternativeName>
        <fullName evidence="10">DNA polymerase III beta sliding clamp subunit</fullName>
    </alternativeName>
</protein>
<proteinExistence type="inferred from homology"/>
<evidence type="ECO:0000256" key="11">
    <source>
        <dbReference type="ARBA" id="ARBA00033276"/>
    </source>
</evidence>
<comment type="similarity">
    <text evidence="2">Belongs to the beta sliding clamp family.</text>
</comment>
<evidence type="ECO:0000256" key="6">
    <source>
        <dbReference type="ARBA" id="ARBA00022695"/>
    </source>
</evidence>
<evidence type="ECO:0000256" key="4">
    <source>
        <dbReference type="ARBA" id="ARBA00022490"/>
    </source>
</evidence>
<dbReference type="Proteomes" id="UP000229314">
    <property type="component" value="Chromosome"/>
</dbReference>
<dbReference type="SUPFAM" id="SSF55979">
    <property type="entry name" value="DNA clamp"/>
    <property type="match status" value="2"/>
</dbReference>
<keyword evidence="9" id="KW-0238">DNA-binding</keyword>
<evidence type="ECO:0000256" key="8">
    <source>
        <dbReference type="ARBA" id="ARBA00022932"/>
    </source>
</evidence>
<feature type="domain" description="DNA polymerase III beta sliding clamp N-terminal" evidence="13">
    <location>
        <begin position="128"/>
        <end position="239"/>
    </location>
</feature>
<comment type="subcellular location">
    <subcellularLocation>
        <location evidence="1">Cytoplasm</location>
    </subcellularLocation>
</comment>
<dbReference type="InterPro" id="IPR001001">
    <property type="entry name" value="DNA_polIII_beta"/>
</dbReference>
<dbReference type="GO" id="GO:0008408">
    <property type="term" value="F:3'-5' exonuclease activity"/>
    <property type="evidence" value="ECO:0007669"/>
    <property type="project" value="InterPro"/>
</dbReference>
<evidence type="ECO:0000256" key="7">
    <source>
        <dbReference type="ARBA" id="ARBA00022705"/>
    </source>
</evidence>
<dbReference type="SMART" id="SM00480">
    <property type="entry name" value="POL3Bc"/>
    <property type="match status" value="1"/>
</dbReference>
<name>A0A2D2C215_9RHOB</name>
<evidence type="ECO:0000256" key="12">
    <source>
        <dbReference type="SAM" id="MobiDB-lite"/>
    </source>
</evidence>
<dbReference type="GO" id="GO:0003677">
    <property type="term" value="F:DNA binding"/>
    <property type="evidence" value="ECO:0007669"/>
    <property type="project" value="UniProtKB-KW"/>
</dbReference>
<evidence type="ECO:0000313" key="15">
    <source>
        <dbReference type="Proteomes" id="UP000229314"/>
    </source>
</evidence>
<keyword evidence="4" id="KW-0963">Cytoplasm</keyword>
<dbReference type="GO" id="GO:0003887">
    <property type="term" value="F:DNA-directed DNA polymerase activity"/>
    <property type="evidence" value="ECO:0007669"/>
    <property type="project" value="UniProtKB-KW"/>
</dbReference>
<keyword evidence="8" id="KW-0239">DNA-directed DNA polymerase</keyword>
<evidence type="ECO:0000256" key="10">
    <source>
        <dbReference type="ARBA" id="ARBA00030988"/>
    </source>
</evidence>
<reference evidence="14 15" key="1">
    <citation type="submission" date="2017-10" db="EMBL/GenBank/DDBJ databases">
        <title>Complete genome sequence of Paracoccus yeei TT13 isolated from human skin.</title>
        <authorList>
            <person name="Lee K."/>
            <person name="Lim J.Y."/>
            <person name="Hwang I."/>
        </authorList>
    </citation>
    <scope>NUCLEOTIDE SEQUENCE [LARGE SCALE GENOMIC DNA]</scope>
    <source>
        <strain evidence="14 15">TT13</strain>
    </source>
</reference>
<keyword evidence="6" id="KW-0548">Nucleotidyltransferase</keyword>
<sequence length="492" mass="50966">MAGPPDQPRRRPRSKSAGHLPGNPPGPGSSRAAGVAAAVSDLPVFTKTDHMRKAGFSNYTRKILPLAGRFCGMLRVGDATGGAGAGKNQSTRETPKMVLHMTHIVAKYEAAVGKPPAQSRDSFTFEMTAGDLAASLKGVSGSAVSRVTPIYSTALIELSGDEIYFTTTDGVMSIVRKAHALVAEGAGKAAIPTETLAKIVARIPPAAVVVVMIYDGDMTLVCGDSSYAFAGLFAGDFPPVAQERGTSSFEVDASELLRAIARVKSSMYTGDSRQAIVGLCVRSSGDGLVGVGATDGSTGSRTHISGPAGIDVSVPPAAVDALISHLPKKGPVVFHASEHSIGIEAAGFRFSSLVGGSRFAPYEPLIAPKDDAVIVHVAKADIVTALERVAIVTGEGVGLVVTAEDGRLTIESEIRALGAAATGSIGHEVIPCHVTGRAIAGVTASFLLRPLRATNAEEVEMHVHRDAIYVRASDGDDIVMGRRVVFANKDDL</sequence>
<evidence type="ECO:0000259" key="13">
    <source>
        <dbReference type="Pfam" id="PF00712"/>
    </source>
</evidence>
<evidence type="ECO:0000256" key="5">
    <source>
        <dbReference type="ARBA" id="ARBA00022679"/>
    </source>
</evidence>
<dbReference type="InterPro" id="IPR046938">
    <property type="entry name" value="DNA_clamp_sf"/>
</dbReference>
<dbReference type="PANTHER" id="PTHR30478:SF0">
    <property type="entry name" value="BETA SLIDING CLAMP"/>
    <property type="match status" value="1"/>
</dbReference>
<evidence type="ECO:0000256" key="2">
    <source>
        <dbReference type="ARBA" id="ARBA00010752"/>
    </source>
</evidence>
<accession>A0A2D2C215</accession>
<organism evidence="14 15">
    <name type="scientific">Paracoccus yeei</name>
    <dbReference type="NCBI Taxonomy" id="147645"/>
    <lineage>
        <taxon>Bacteria</taxon>
        <taxon>Pseudomonadati</taxon>
        <taxon>Pseudomonadota</taxon>
        <taxon>Alphaproteobacteria</taxon>
        <taxon>Rhodobacterales</taxon>
        <taxon>Paracoccaceae</taxon>
        <taxon>Paracoccus</taxon>
    </lineage>
</organism>
<dbReference type="EMBL" id="CP024422">
    <property type="protein sequence ID" value="ATQ56544.1"/>
    <property type="molecule type" value="Genomic_DNA"/>
</dbReference>
<dbReference type="Gene3D" id="3.10.150.10">
    <property type="entry name" value="DNA Polymerase III, subunit A, domain 2"/>
    <property type="match status" value="3"/>
</dbReference>
<dbReference type="InterPro" id="IPR022634">
    <property type="entry name" value="DNA_polIII_beta_N"/>
</dbReference>
<evidence type="ECO:0000256" key="3">
    <source>
        <dbReference type="ARBA" id="ARBA00021035"/>
    </source>
</evidence>
<evidence type="ECO:0000256" key="1">
    <source>
        <dbReference type="ARBA" id="ARBA00004496"/>
    </source>
</evidence>
<gene>
    <name evidence="14" type="ORF">PYTT13_12580</name>
</gene>
<keyword evidence="5" id="KW-0808">Transferase</keyword>